<organism evidence="2 3">
    <name type="scientific">Cuscuta epithymum</name>
    <dbReference type="NCBI Taxonomy" id="186058"/>
    <lineage>
        <taxon>Eukaryota</taxon>
        <taxon>Viridiplantae</taxon>
        <taxon>Streptophyta</taxon>
        <taxon>Embryophyta</taxon>
        <taxon>Tracheophyta</taxon>
        <taxon>Spermatophyta</taxon>
        <taxon>Magnoliopsida</taxon>
        <taxon>eudicotyledons</taxon>
        <taxon>Gunneridae</taxon>
        <taxon>Pentapetalae</taxon>
        <taxon>asterids</taxon>
        <taxon>lamiids</taxon>
        <taxon>Solanales</taxon>
        <taxon>Convolvulaceae</taxon>
        <taxon>Cuscuteae</taxon>
        <taxon>Cuscuta</taxon>
        <taxon>Cuscuta subgen. Cuscuta</taxon>
    </lineage>
</organism>
<proteinExistence type="predicted"/>
<name>A0AAV0CJR7_9ASTE</name>
<reference evidence="2" key="1">
    <citation type="submission" date="2022-07" db="EMBL/GenBank/DDBJ databases">
        <authorList>
            <person name="Macas J."/>
            <person name="Novak P."/>
            <person name="Neumann P."/>
        </authorList>
    </citation>
    <scope>NUCLEOTIDE SEQUENCE</scope>
</reference>
<protein>
    <submittedName>
        <fullName evidence="2">Uncharacterized protein</fullName>
    </submittedName>
</protein>
<feature type="chain" id="PRO_5043549847" evidence="1">
    <location>
        <begin position="28"/>
        <end position="263"/>
    </location>
</feature>
<keyword evidence="1" id="KW-0732">Signal</keyword>
<evidence type="ECO:0000313" key="3">
    <source>
        <dbReference type="Proteomes" id="UP001152523"/>
    </source>
</evidence>
<dbReference type="EMBL" id="CAMAPF010000033">
    <property type="protein sequence ID" value="CAH9079352.1"/>
    <property type="molecule type" value="Genomic_DNA"/>
</dbReference>
<evidence type="ECO:0000313" key="2">
    <source>
        <dbReference type="EMBL" id="CAH9079352.1"/>
    </source>
</evidence>
<sequence length="263" mass="30372">MAMAASTLTRSRIIIFVLIVIASTITAERVRLEEDDHRILKAMMGRCGEIFLNPSSPPPDNIVHADEARLVPRLTMYNCHLLFGQVSKIAGAITPAAIRQFELYEVPFYYPRAYLSWVSPDFEDYLSEGPVSVKGNETEIPDRDYHALKTVMDSCVLQLLDENYESESESGDNIRFCKEYFDYFSSFYYYRDRLTPEFVHVMKHFEKYYALDWEAKQIHICLLTKMQSPQDCFHLYECCFPGFGEAVMKDTPVLDLITDGLLS</sequence>
<feature type="signal peptide" evidence="1">
    <location>
        <begin position="1"/>
        <end position="27"/>
    </location>
</feature>
<comment type="caution">
    <text evidence="2">The sequence shown here is derived from an EMBL/GenBank/DDBJ whole genome shotgun (WGS) entry which is preliminary data.</text>
</comment>
<evidence type="ECO:0000256" key="1">
    <source>
        <dbReference type="SAM" id="SignalP"/>
    </source>
</evidence>
<gene>
    <name evidence="2" type="ORF">CEPIT_LOCUS6871</name>
</gene>
<keyword evidence="3" id="KW-1185">Reference proteome</keyword>
<dbReference type="Proteomes" id="UP001152523">
    <property type="component" value="Unassembled WGS sequence"/>
</dbReference>
<accession>A0AAV0CJR7</accession>
<dbReference type="AlphaFoldDB" id="A0AAV0CJR7"/>